<sequence>MERQAEDIRKIVGQQVTDKQALVEYFRVQSGDELARRVSAVLGLKQEEPKVSLFDLFKLWRDRKKS</sequence>
<name>A0A1G2QJR5_9BACT</name>
<evidence type="ECO:0000313" key="2">
    <source>
        <dbReference type="Proteomes" id="UP000177140"/>
    </source>
</evidence>
<comment type="caution">
    <text evidence="1">The sequence shown here is derived from an EMBL/GenBank/DDBJ whole genome shotgun (WGS) entry which is preliminary data.</text>
</comment>
<organism evidence="1 2">
    <name type="scientific">Candidatus Vogelbacteria bacterium RIFOXYD2_FULL_44_9</name>
    <dbReference type="NCBI Taxonomy" id="1802441"/>
    <lineage>
        <taxon>Bacteria</taxon>
        <taxon>Candidatus Vogeliibacteriota</taxon>
    </lineage>
</organism>
<protein>
    <submittedName>
        <fullName evidence="1">Uncharacterized protein</fullName>
    </submittedName>
</protein>
<dbReference type="AlphaFoldDB" id="A0A1G2QJR5"/>
<dbReference type="Proteomes" id="UP000177140">
    <property type="component" value="Unassembled WGS sequence"/>
</dbReference>
<reference evidence="1 2" key="1">
    <citation type="journal article" date="2016" name="Nat. Commun.">
        <title>Thousands of microbial genomes shed light on interconnected biogeochemical processes in an aquifer system.</title>
        <authorList>
            <person name="Anantharaman K."/>
            <person name="Brown C.T."/>
            <person name="Hug L.A."/>
            <person name="Sharon I."/>
            <person name="Castelle C.J."/>
            <person name="Probst A.J."/>
            <person name="Thomas B.C."/>
            <person name="Singh A."/>
            <person name="Wilkins M.J."/>
            <person name="Karaoz U."/>
            <person name="Brodie E.L."/>
            <person name="Williams K.H."/>
            <person name="Hubbard S.S."/>
            <person name="Banfield J.F."/>
        </authorList>
    </citation>
    <scope>NUCLEOTIDE SEQUENCE [LARGE SCALE GENOMIC DNA]</scope>
</reference>
<accession>A0A1G2QJR5</accession>
<dbReference type="EMBL" id="MHTM01000043">
    <property type="protein sequence ID" value="OHA60894.1"/>
    <property type="molecule type" value="Genomic_DNA"/>
</dbReference>
<proteinExistence type="predicted"/>
<gene>
    <name evidence="1" type="ORF">A2556_03065</name>
</gene>
<evidence type="ECO:0000313" key="1">
    <source>
        <dbReference type="EMBL" id="OHA60894.1"/>
    </source>
</evidence>